<name>A0A100VM22_PAEAM</name>
<dbReference type="EMBL" id="BCNV01000001">
    <property type="protein sequence ID" value="GAS82360.1"/>
    <property type="molecule type" value="Genomic_DNA"/>
</dbReference>
<feature type="transmembrane region" description="Helical" evidence="1">
    <location>
        <begin position="148"/>
        <end position="166"/>
    </location>
</feature>
<dbReference type="RefSeq" id="WP_062834915.1">
    <property type="nucleotide sequence ID" value="NZ_BCNV01000001.1"/>
</dbReference>
<reference evidence="2 3" key="1">
    <citation type="journal article" date="2016" name="Genome Announc.">
        <title>Draft Genome Sequence of Paenibacillus amylolyticus Heshi-A3, Isolated from Fermented Rice Bran in a Japanese Fermented Seafood Dish.</title>
        <authorList>
            <person name="Akuzawa S."/>
            <person name="Nagaoka J."/>
            <person name="Kanekatsu M."/>
            <person name="Kubota E."/>
            <person name="Ohtake R."/>
            <person name="Suzuki T."/>
            <person name="Kanesaki Y."/>
        </authorList>
    </citation>
    <scope>NUCLEOTIDE SEQUENCE [LARGE SCALE GENOMIC DNA]</scope>
    <source>
        <strain evidence="2 3">Heshi-A3</strain>
    </source>
</reference>
<gene>
    <name evidence="2" type="ORF">PAHA3_2434</name>
</gene>
<dbReference type="AlphaFoldDB" id="A0A100VM22"/>
<keyword evidence="1" id="KW-0812">Transmembrane</keyword>
<sequence length="229" mass="26831">MLEAKDEQRLLLLNEIIKIRERMIKEKKRDEKLLKKCEEIERYLNNSRLSKDEIVKYKYKIIVLEKEIDEYETSIKKRFIWMIAIIGAFTTVLNHVISGGVLKLDSPGWEEFFTKYFGMFLFMLIGIIGAMTKLLLDEYKTGKDRTDQMLLGFLFPVVFVNLFSYNEGQIQGVIIVNLLIFVCGFSVEFILLFLNRLIDIAKKTFNLEEKEDPSRTLESSENNVSAENK</sequence>
<evidence type="ECO:0000313" key="2">
    <source>
        <dbReference type="EMBL" id="GAS82360.1"/>
    </source>
</evidence>
<keyword evidence="1" id="KW-1133">Transmembrane helix</keyword>
<dbReference type="Proteomes" id="UP000069697">
    <property type="component" value="Unassembled WGS sequence"/>
</dbReference>
<proteinExistence type="predicted"/>
<evidence type="ECO:0000256" key="1">
    <source>
        <dbReference type="SAM" id="Phobius"/>
    </source>
</evidence>
<feature type="transmembrane region" description="Helical" evidence="1">
    <location>
        <begin position="117"/>
        <end position="136"/>
    </location>
</feature>
<feature type="transmembrane region" description="Helical" evidence="1">
    <location>
        <begin position="172"/>
        <end position="194"/>
    </location>
</feature>
<organism evidence="2 3">
    <name type="scientific">Paenibacillus amylolyticus</name>
    <dbReference type="NCBI Taxonomy" id="1451"/>
    <lineage>
        <taxon>Bacteria</taxon>
        <taxon>Bacillati</taxon>
        <taxon>Bacillota</taxon>
        <taxon>Bacilli</taxon>
        <taxon>Bacillales</taxon>
        <taxon>Paenibacillaceae</taxon>
        <taxon>Paenibacillus</taxon>
    </lineage>
</organism>
<protein>
    <submittedName>
        <fullName evidence="2">Uncharacterized protein</fullName>
    </submittedName>
</protein>
<comment type="caution">
    <text evidence="2">The sequence shown here is derived from an EMBL/GenBank/DDBJ whole genome shotgun (WGS) entry which is preliminary data.</text>
</comment>
<evidence type="ECO:0000313" key="3">
    <source>
        <dbReference type="Proteomes" id="UP000069697"/>
    </source>
</evidence>
<feature type="transmembrane region" description="Helical" evidence="1">
    <location>
        <begin position="79"/>
        <end position="97"/>
    </location>
</feature>
<keyword evidence="1" id="KW-0472">Membrane</keyword>
<reference evidence="3" key="2">
    <citation type="submission" date="2016-01" db="EMBL/GenBank/DDBJ databases">
        <title>Draft Genome Sequence of Paenibacillus amylolyticus Heshi-A3 that Was Isolated from Fermented Rice Bran with Aging Salted Mackerel, Which Was Named Heshiko as Traditional Fermented Seafood in Japan.</title>
        <authorList>
            <person name="Akuzawa S."/>
            <person name="Nakagawa J."/>
            <person name="Kanekatsu T."/>
            <person name="Kubota E."/>
            <person name="Ohtake R."/>
            <person name="Suzuki T."/>
            <person name="Kanesaki Y."/>
        </authorList>
    </citation>
    <scope>NUCLEOTIDE SEQUENCE [LARGE SCALE GENOMIC DNA]</scope>
    <source>
        <strain evidence="3">Heshi-A3</strain>
    </source>
</reference>
<accession>A0A100VM22</accession>